<keyword evidence="2" id="KW-1185">Reference proteome</keyword>
<proteinExistence type="predicted"/>
<gene>
    <name evidence="1" type="ORF">AABB92_02140</name>
</gene>
<protein>
    <submittedName>
        <fullName evidence="1">Uncharacterized protein</fullName>
    </submittedName>
</protein>
<reference evidence="1 2" key="1">
    <citation type="submission" date="2024-04" db="EMBL/GenBank/DDBJ databases">
        <authorList>
            <person name="Suleimanova A.D."/>
            <person name="Pudova D.S."/>
            <person name="Shagimardanova E.I."/>
            <person name="Sharipova M.R."/>
        </authorList>
    </citation>
    <scope>NUCLEOTIDE SEQUENCE [LARGE SCALE GENOMIC DNA]</scope>
    <source>
        <strain evidence="1 2">3.1</strain>
    </source>
</reference>
<sequence>MTYTKIWKPNFIHVGIKMKVKENSEIEILSNLKSLEEEYDEMMYFNNSPPDMSIVATKWMQQYLSKRKNNGE</sequence>
<evidence type="ECO:0000313" key="2">
    <source>
        <dbReference type="Proteomes" id="UP001468095"/>
    </source>
</evidence>
<accession>A0ABU9ME58</accession>
<dbReference type="EMBL" id="JBCGBG010000001">
    <property type="protein sequence ID" value="MEL7694464.1"/>
    <property type="molecule type" value="Genomic_DNA"/>
</dbReference>
<organism evidence="1 2">
    <name type="scientific">Pantoea brenneri</name>
    <dbReference type="NCBI Taxonomy" id="472694"/>
    <lineage>
        <taxon>Bacteria</taxon>
        <taxon>Pseudomonadati</taxon>
        <taxon>Pseudomonadota</taxon>
        <taxon>Gammaproteobacteria</taxon>
        <taxon>Enterobacterales</taxon>
        <taxon>Erwiniaceae</taxon>
        <taxon>Pantoea</taxon>
    </lineage>
</organism>
<dbReference type="Proteomes" id="UP001468095">
    <property type="component" value="Unassembled WGS sequence"/>
</dbReference>
<name>A0ABU9ME58_9GAMM</name>
<evidence type="ECO:0000313" key="1">
    <source>
        <dbReference type="EMBL" id="MEL7694464.1"/>
    </source>
</evidence>
<comment type="caution">
    <text evidence="1">The sequence shown here is derived from an EMBL/GenBank/DDBJ whole genome shotgun (WGS) entry which is preliminary data.</text>
</comment>
<dbReference type="RefSeq" id="WP_046288204.1">
    <property type="nucleotide sequence ID" value="NZ_JBCGBG010000001.1"/>
</dbReference>